<proteinExistence type="predicted"/>
<evidence type="ECO:0008006" key="4">
    <source>
        <dbReference type="Google" id="ProtNLM"/>
    </source>
</evidence>
<protein>
    <recommendedName>
        <fullName evidence="4">P pilus assembly/Cpx signaling pathway, periplasmic inhibitor/zinc-resistance associated protein</fullName>
    </recommendedName>
</protein>
<dbReference type="Proteomes" id="UP000289437">
    <property type="component" value="Unassembled WGS sequence"/>
</dbReference>
<reference evidence="3" key="2">
    <citation type="submission" date="2019-02" db="EMBL/GenBank/DDBJ databases">
        <title>Granulicella sibirica sp. nov., a psychrotolerant acidobacterium isolated from an organic soil layer in forested tundra, West Siberia.</title>
        <authorList>
            <person name="Oshkin I.Y."/>
            <person name="Kulichevskaya I.S."/>
            <person name="Rijpstra W.I.C."/>
            <person name="Sinninghe Damste J.S."/>
            <person name="Rakitin A.L."/>
            <person name="Ravin N.V."/>
            <person name="Dedysh S.N."/>
        </authorList>
    </citation>
    <scope>NUCLEOTIDE SEQUENCE [LARGE SCALE GENOMIC DNA]</scope>
    <source>
        <strain evidence="3">AF10</strain>
    </source>
</reference>
<name>A0A4Q0SZH7_9BACT</name>
<dbReference type="AlphaFoldDB" id="A0A4Q0SZH7"/>
<evidence type="ECO:0000256" key="1">
    <source>
        <dbReference type="SAM" id="MobiDB-lite"/>
    </source>
</evidence>
<feature type="region of interest" description="Disordered" evidence="1">
    <location>
        <begin position="82"/>
        <end position="105"/>
    </location>
</feature>
<evidence type="ECO:0000313" key="2">
    <source>
        <dbReference type="EMBL" id="RXH55038.1"/>
    </source>
</evidence>
<organism evidence="2 3">
    <name type="scientific">Granulicella sibirica</name>
    <dbReference type="NCBI Taxonomy" id="2479048"/>
    <lineage>
        <taxon>Bacteria</taxon>
        <taxon>Pseudomonadati</taxon>
        <taxon>Acidobacteriota</taxon>
        <taxon>Terriglobia</taxon>
        <taxon>Terriglobales</taxon>
        <taxon>Acidobacteriaceae</taxon>
        <taxon>Granulicella</taxon>
    </lineage>
</organism>
<reference evidence="2 3" key="1">
    <citation type="submission" date="2018-11" db="EMBL/GenBank/DDBJ databases">
        <authorList>
            <person name="Mardanov A.V."/>
            <person name="Ravin N.V."/>
            <person name="Dedysh S.N."/>
        </authorList>
    </citation>
    <scope>NUCLEOTIDE SEQUENCE [LARGE SCALE GENOMIC DNA]</scope>
    <source>
        <strain evidence="2 3">AF10</strain>
    </source>
</reference>
<comment type="caution">
    <text evidence="2">The sequence shown here is derived from an EMBL/GenBank/DDBJ whole genome shotgun (WGS) entry which is preliminary data.</text>
</comment>
<accession>A0A4Q0SZH7</accession>
<dbReference type="EMBL" id="RDSM01000003">
    <property type="protein sequence ID" value="RXH55038.1"/>
    <property type="molecule type" value="Genomic_DNA"/>
</dbReference>
<gene>
    <name evidence="2" type="ORF">GRAN_4142</name>
</gene>
<dbReference type="InterPro" id="IPR012899">
    <property type="entry name" value="LTXXQ"/>
</dbReference>
<keyword evidence="3" id="KW-1185">Reference proteome</keyword>
<dbReference type="Pfam" id="PF07813">
    <property type="entry name" value="LTXXQ"/>
    <property type="match status" value="1"/>
</dbReference>
<dbReference type="Gene3D" id="1.20.120.1490">
    <property type="match status" value="1"/>
</dbReference>
<sequence length="105" mass="11808">MDERRMEMMTKELSLTPDQVTSIKGIEADSRKQSMALREDTSVAQDQKREKMMAIREASQAKVRALLNDDQKTKFDAMEARMRERMRNGRGPGGPGGDGPPPAQQ</sequence>
<evidence type="ECO:0000313" key="3">
    <source>
        <dbReference type="Proteomes" id="UP000289437"/>
    </source>
</evidence>